<name>A0A1Q2HUS7_9CORY</name>
<dbReference type="PROSITE" id="PS00893">
    <property type="entry name" value="NUDIX_BOX"/>
    <property type="match status" value="1"/>
</dbReference>
<gene>
    <name evidence="11" type="primary">nudC</name>
    <name evidence="11" type="ORF">CGLAU_02980</name>
</gene>
<dbReference type="GO" id="GO:0006742">
    <property type="term" value="P:NADP+ catabolic process"/>
    <property type="evidence" value="ECO:0007669"/>
    <property type="project" value="TreeGrafter"/>
</dbReference>
<dbReference type="InterPro" id="IPR000086">
    <property type="entry name" value="NUDIX_hydrolase_dom"/>
</dbReference>
<keyword evidence="7" id="KW-0460">Magnesium</keyword>
<evidence type="ECO:0000313" key="12">
    <source>
        <dbReference type="Proteomes" id="UP000217209"/>
    </source>
</evidence>
<comment type="catalytic activity">
    <reaction evidence="9">
        <text>a 5'-end NAD(+)-phospho-ribonucleoside in mRNA + H2O = a 5'-end phospho-adenosine-phospho-ribonucleoside in mRNA + beta-nicotinamide D-ribonucleotide + 2 H(+)</text>
        <dbReference type="Rhea" id="RHEA:60876"/>
        <dbReference type="Rhea" id="RHEA-COMP:15698"/>
        <dbReference type="Rhea" id="RHEA-COMP:15719"/>
        <dbReference type="ChEBI" id="CHEBI:14649"/>
        <dbReference type="ChEBI" id="CHEBI:15377"/>
        <dbReference type="ChEBI" id="CHEBI:15378"/>
        <dbReference type="ChEBI" id="CHEBI:144029"/>
        <dbReference type="ChEBI" id="CHEBI:144051"/>
    </reaction>
    <physiologicalReaction direction="left-to-right" evidence="9">
        <dbReference type="Rhea" id="RHEA:60877"/>
    </physiologicalReaction>
</comment>
<dbReference type="GO" id="GO:0046872">
    <property type="term" value="F:metal ion binding"/>
    <property type="evidence" value="ECO:0007669"/>
    <property type="project" value="UniProtKB-KW"/>
</dbReference>
<dbReference type="EC" id="3.6.1.22" evidence="4"/>
<dbReference type="Pfam" id="PF00293">
    <property type="entry name" value="NUDIX"/>
    <property type="match status" value="1"/>
</dbReference>
<dbReference type="Gene3D" id="3.90.79.10">
    <property type="entry name" value="Nucleoside Triphosphate Pyrophosphohydrolase"/>
    <property type="match status" value="1"/>
</dbReference>
<dbReference type="InterPro" id="IPR020084">
    <property type="entry name" value="NUDIX_hydrolase_CS"/>
</dbReference>
<protein>
    <recommendedName>
        <fullName evidence="4">NAD(+) diphosphatase</fullName>
        <ecNumber evidence="4">3.6.1.22</ecNumber>
    </recommendedName>
</protein>
<evidence type="ECO:0000256" key="2">
    <source>
        <dbReference type="ARBA" id="ARBA00001947"/>
    </source>
</evidence>
<dbReference type="Proteomes" id="UP000217209">
    <property type="component" value="Chromosome"/>
</dbReference>
<evidence type="ECO:0000256" key="6">
    <source>
        <dbReference type="ARBA" id="ARBA00022801"/>
    </source>
</evidence>
<feature type="domain" description="Nudix hydrolase" evidence="10">
    <location>
        <begin position="110"/>
        <end position="237"/>
    </location>
</feature>
<keyword evidence="6 11" id="KW-0378">Hydrolase</keyword>
<evidence type="ECO:0000313" key="11">
    <source>
        <dbReference type="EMBL" id="AQQ14581.1"/>
    </source>
</evidence>
<keyword evidence="5" id="KW-0479">Metal-binding</keyword>
<organism evidence="11 12">
    <name type="scientific">Corynebacterium glaucum</name>
    <dbReference type="NCBI Taxonomy" id="187491"/>
    <lineage>
        <taxon>Bacteria</taxon>
        <taxon>Bacillati</taxon>
        <taxon>Actinomycetota</taxon>
        <taxon>Actinomycetes</taxon>
        <taxon>Mycobacteriales</taxon>
        <taxon>Corynebacteriaceae</taxon>
        <taxon>Corynebacterium</taxon>
    </lineage>
</organism>
<comment type="similarity">
    <text evidence="3">Belongs to the Nudix hydrolase family. NudC subfamily.</text>
</comment>
<evidence type="ECO:0000256" key="8">
    <source>
        <dbReference type="ARBA" id="ARBA00023027"/>
    </source>
</evidence>
<dbReference type="InterPro" id="IPR049734">
    <property type="entry name" value="NudC-like_C"/>
</dbReference>
<dbReference type="EMBL" id="CP019688">
    <property type="protein sequence ID" value="AQQ14581.1"/>
    <property type="molecule type" value="Genomic_DNA"/>
</dbReference>
<comment type="cofactor">
    <cofactor evidence="1">
        <name>Mg(2+)</name>
        <dbReference type="ChEBI" id="CHEBI:18420"/>
    </cofactor>
</comment>
<dbReference type="InterPro" id="IPR015797">
    <property type="entry name" value="NUDIX_hydrolase-like_dom_sf"/>
</dbReference>
<dbReference type="PROSITE" id="PS51462">
    <property type="entry name" value="NUDIX"/>
    <property type="match status" value="1"/>
</dbReference>
<dbReference type="PANTHER" id="PTHR42904">
    <property type="entry name" value="NUDIX HYDROLASE, NUDC SUBFAMILY"/>
    <property type="match status" value="1"/>
</dbReference>
<keyword evidence="8" id="KW-0520">NAD</keyword>
<dbReference type="RefSeq" id="WP_157731243.1">
    <property type="nucleotide sequence ID" value="NZ_BAAAKB010000003.1"/>
</dbReference>
<dbReference type="KEGG" id="cgv:CGLAU_02980"/>
<evidence type="ECO:0000256" key="5">
    <source>
        <dbReference type="ARBA" id="ARBA00022723"/>
    </source>
</evidence>
<comment type="cofactor">
    <cofactor evidence="2">
        <name>Zn(2+)</name>
        <dbReference type="ChEBI" id="CHEBI:29105"/>
    </cofactor>
</comment>
<evidence type="ECO:0000256" key="4">
    <source>
        <dbReference type="ARBA" id="ARBA00012381"/>
    </source>
</evidence>
<dbReference type="PANTHER" id="PTHR42904:SF6">
    <property type="entry name" value="NAD-CAPPED RNA HYDROLASE NUDT12"/>
    <property type="match status" value="1"/>
</dbReference>
<evidence type="ECO:0000256" key="7">
    <source>
        <dbReference type="ARBA" id="ARBA00022842"/>
    </source>
</evidence>
<dbReference type="SUPFAM" id="SSF55811">
    <property type="entry name" value="Nudix"/>
    <property type="match status" value="1"/>
</dbReference>
<dbReference type="CDD" id="cd03429">
    <property type="entry name" value="NUDIX_NADH_pyrophosphatase_Nudt13"/>
    <property type="match status" value="1"/>
</dbReference>
<evidence type="ECO:0000259" key="10">
    <source>
        <dbReference type="PROSITE" id="PS51462"/>
    </source>
</evidence>
<keyword evidence="12" id="KW-1185">Reference proteome</keyword>
<evidence type="ECO:0000256" key="1">
    <source>
        <dbReference type="ARBA" id="ARBA00001946"/>
    </source>
</evidence>
<dbReference type="OrthoDB" id="9791656at2"/>
<dbReference type="InterPro" id="IPR050241">
    <property type="entry name" value="NAD-cap_RNA_hydrolase_NudC"/>
</dbReference>
<evidence type="ECO:0000256" key="3">
    <source>
        <dbReference type="ARBA" id="ARBA00009595"/>
    </source>
</evidence>
<dbReference type="GO" id="GO:0005829">
    <property type="term" value="C:cytosol"/>
    <property type="evidence" value="ECO:0007669"/>
    <property type="project" value="TreeGrafter"/>
</dbReference>
<accession>A0A1Q2HUS7</accession>
<sequence length="257" mass="27601">MFLLIDSHNSFPLGPDKEPLLVDAPLHAISTTAELPGGVTAARLTDALASELSADVGDARSHADHPLVAHAVALLRAQETLRFDPTDGSPLTWDVSGAVARSEAGGMVFPRIDPCVIGVVQNADGTEILLGENARRPGYHTCIAGYVEVGETIERAFEREVWEETGRAIYDVTYVGSQPWSLSSSLMLGFSARTDDREPRGELDGELSSVIWASRDELPQISLAPKGSIARSLIERWARGEFSGEFSGEFEGGNCGH</sequence>
<reference evidence="11 12" key="1">
    <citation type="submission" date="2016-12" db="EMBL/GenBank/DDBJ databases">
        <authorList>
            <person name="Song W.-J."/>
            <person name="Kurnit D.M."/>
        </authorList>
    </citation>
    <scope>NUCLEOTIDE SEQUENCE [LARGE SCALE GENOMIC DNA]</scope>
    <source>
        <strain evidence="11 12">DSM 30827</strain>
    </source>
</reference>
<dbReference type="GO" id="GO:0110153">
    <property type="term" value="F:RNA NAD-cap (NMN-forming) hydrolase activity"/>
    <property type="evidence" value="ECO:0007669"/>
    <property type="project" value="RHEA"/>
</dbReference>
<dbReference type="GO" id="GO:0035529">
    <property type="term" value="F:NADH pyrophosphatase activity"/>
    <property type="evidence" value="ECO:0007669"/>
    <property type="project" value="TreeGrafter"/>
</dbReference>
<proteinExistence type="inferred from homology"/>
<evidence type="ECO:0000256" key="9">
    <source>
        <dbReference type="ARBA" id="ARBA00023679"/>
    </source>
</evidence>
<dbReference type="AlphaFoldDB" id="A0A1Q2HUS7"/>
<dbReference type="GO" id="GO:0019677">
    <property type="term" value="P:NAD+ catabolic process"/>
    <property type="evidence" value="ECO:0007669"/>
    <property type="project" value="TreeGrafter"/>
</dbReference>